<feature type="compositionally biased region" description="Low complexity" evidence="2">
    <location>
        <begin position="13"/>
        <end position="22"/>
    </location>
</feature>
<dbReference type="Proteomes" id="UP000293360">
    <property type="component" value="Unassembled WGS sequence"/>
</dbReference>
<evidence type="ECO:0000256" key="1">
    <source>
        <dbReference type="PROSITE-ProRule" id="PRU00024"/>
    </source>
</evidence>
<evidence type="ECO:0000256" key="2">
    <source>
        <dbReference type="SAM" id="MobiDB-lite"/>
    </source>
</evidence>
<keyword evidence="5" id="KW-1185">Reference proteome</keyword>
<accession>A0A4Q4SUS4</accession>
<proteinExistence type="predicted"/>
<organism evidence="4 5">
    <name type="scientific">Monosporascus ibericus</name>
    <dbReference type="NCBI Taxonomy" id="155417"/>
    <lineage>
        <taxon>Eukaryota</taxon>
        <taxon>Fungi</taxon>
        <taxon>Dikarya</taxon>
        <taxon>Ascomycota</taxon>
        <taxon>Pezizomycotina</taxon>
        <taxon>Sordariomycetes</taxon>
        <taxon>Xylariomycetidae</taxon>
        <taxon>Xylariales</taxon>
        <taxon>Xylariales incertae sedis</taxon>
        <taxon>Monosporascus</taxon>
    </lineage>
</organism>
<dbReference type="AlphaFoldDB" id="A0A4Q4SUS4"/>
<evidence type="ECO:0000313" key="4">
    <source>
        <dbReference type="EMBL" id="RYO74884.1"/>
    </source>
</evidence>
<protein>
    <recommendedName>
        <fullName evidence="3">B box-type domain-containing protein</fullName>
    </recommendedName>
</protein>
<evidence type="ECO:0000313" key="5">
    <source>
        <dbReference type="Proteomes" id="UP000293360"/>
    </source>
</evidence>
<evidence type="ECO:0000259" key="3">
    <source>
        <dbReference type="PROSITE" id="PS50119"/>
    </source>
</evidence>
<dbReference type="InterPro" id="IPR000315">
    <property type="entry name" value="Znf_B-box"/>
</dbReference>
<sequence>MSAEAPTSPGRASSGHTVSGSSSGMGGSSEEPNTYPDGSSLGFEDGRGPYHHAPPVGDTLVPDQGNVIPCDDDEAQPMDVDTPTSADKGAPVSIPASTPLASQHRHFKRTWKKNQTCDICNRQSPLVKLKCLECALITCKSCYDLGHYDKRHNLSGLVVDWKRPPPPKVRRGGEGPRDIISERGRRRLARELARERARHHFNDLPAASEAVAVDSSSAGNTSQDQGIIEEAGQARAVRQGRTALPNARPRLTASSSGGAVLPVAPRPARDEKGLSDALEMLHGAAILESLRQGIPRENFQSSG</sequence>
<feature type="region of interest" description="Disordered" evidence="2">
    <location>
        <begin position="242"/>
        <end position="268"/>
    </location>
</feature>
<keyword evidence="1" id="KW-0862">Zinc</keyword>
<dbReference type="CDD" id="cd19757">
    <property type="entry name" value="Bbox1"/>
    <property type="match status" value="1"/>
</dbReference>
<gene>
    <name evidence="4" type="ORF">DL764_010662</name>
</gene>
<reference evidence="4 5" key="1">
    <citation type="submission" date="2018-06" db="EMBL/GenBank/DDBJ databases">
        <title>Complete Genomes of Monosporascus.</title>
        <authorList>
            <person name="Robinson A.J."/>
            <person name="Natvig D.O."/>
        </authorList>
    </citation>
    <scope>NUCLEOTIDE SEQUENCE [LARGE SCALE GENOMIC DNA]</scope>
    <source>
        <strain evidence="4 5">CBS 110550</strain>
    </source>
</reference>
<keyword evidence="1" id="KW-0863">Zinc-finger</keyword>
<feature type="domain" description="B box-type" evidence="3">
    <location>
        <begin position="112"/>
        <end position="157"/>
    </location>
</feature>
<feature type="region of interest" description="Disordered" evidence="2">
    <location>
        <begin position="1"/>
        <end position="102"/>
    </location>
</feature>
<name>A0A4Q4SUS4_9PEZI</name>
<dbReference type="EMBL" id="QJNU01001576">
    <property type="protein sequence ID" value="RYO74884.1"/>
    <property type="molecule type" value="Genomic_DNA"/>
</dbReference>
<dbReference type="OrthoDB" id="4755622at2759"/>
<keyword evidence="1" id="KW-0479">Metal-binding</keyword>
<comment type="caution">
    <text evidence="4">The sequence shown here is derived from an EMBL/GenBank/DDBJ whole genome shotgun (WGS) entry which is preliminary data.</text>
</comment>
<dbReference type="PROSITE" id="PS50119">
    <property type="entry name" value="ZF_BBOX"/>
    <property type="match status" value="1"/>
</dbReference>
<dbReference type="GO" id="GO:0008270">
    <property type="term" value="F:zinc ion binding"/>
    <property type="evidence" value="ECO:0007669"/>
    <property type="project" value="UniProtKB-KW"/>
</dbReference>